<evidence type="ECO:0000313" key="3">
    <source>
        <dbReference type="Proteomes" id="UP000050969"/>
    </source>
</evidence>
<dbReference type="Pfam" id="PF02733">
    <property type="entry name" value="Dak1"/>
    <property type="match status" value="1"/>
</dbReference>
<accession>A0A0R2MRZ4</accession>
<dbReference type="Gene3D" id="3.40.50.10440">
    <property type="entry name" value="Dihydroxyacetone kinase, domain 1"/>
    <property type="match status" value="1"/>
</dbReference>
<gene>
    <name evidence="2" type="ORF">IV56_GL002317</name>
</gene>
<feature type="domain" description="DhaK" evidence="1">
    <location>
        <begin position="7"/>
        <end position="326"/>
    </location>
</feature>
<dbReference type="PANTHER" id="PTHR28629">
    <property type="entry name" value="TRIOKINASE/FMN CYCLASE"/>
    <property type="match status" value="1"/>
</dbReference>
<comment type="caution">
    <text evidence="2">The sequence shown here is derived from an EMBL/GenBank/DDBJ whole genome shotgun (WGS) entry which is preliminary data.</text>
</comment>
<name>A0A0R2MRZ4_9LACO</name>
<dbReference type="GO" id="GO:0004371">
    <property type="term" value="F:glycerone kinase activity"/>
    <property type="evidence" value="ECO:0007669"/>
    <property type="project" value="InterPro"/>
</dbReference>
<reference evidence="2 3" key="1">
    <citation type="journal article" date="2015" name="Genome Announc.">
        <title>Expanding the biotechnology potential of lactobacilli through comparative genomics of 213 strains and associated genera.</title>
        <authorList>
            <person name="Sun Z."/>
            <person name="Harris H.M."/>
            <person name="McCann A."/>
            <person name="Guo C."/>
            <person name="Argimon S."/>
            <person name="Zhang W."/>
            <person name="Yang X."/>
            <person name="Jeffery I.B."/>
            <person name="Cooney J.C."/>
            <person name="Kagawa T.F."/>
            <person name="Liu W."/>
            <person name="Song Y."/>
            <person name="Salvetti E."/>
            <person name="Wrobel A."/>
            <person name="Rasinkangas P."/>
            <person name="Parkhill J."/>
            <person name="Rea M.C."/>
            <person name="O'Sullivan O."/>
            <person name="Ritari J."/>
            <person name="Douillard F.P."/>
            <person name="Paul Ross R."/>
            <person name="Yang R."/>
            <person name="Briner A.E."/>
            <person name="Felis G.E."/>
            <person name="de Vos W.M."/>
            <person name="Barrangou R."/>
            <person name="Klaenhammer T.R."/>
            <person name="Caufield P.W."/>
            <person name="Cui Y."/>
            <person name="Zhang H."/>
            <person name="O'Toole P.W."/>
        </authorList>
    </citation>
    <scope>NUCLEOTIDE SEQUENCE [LARGE SCALE GENOMIC DNA]</scope>
    <source>
        <strain evidence="2 3">DSM 24301</strain>
    </source>
</reference>
<dbReference type="Gene3D" id="3.30.1180.20">
    <property type="entry name" value="Dihydroxyacetone kinase, domain 2"/>
    <property type="match status" value="1"/>
</dbReference>
<sequence length="329" mass="35214">MKKLINAPEQVVEQMLAGLLLAHPTLHQIGRQLAIANGNLKRKVWLVSGGGSGHEPLDVGYVGDGLLDAAILGPVFTPPSVESIVATMKVLGPKRPYLFIVKNFASDMRHFTLAREQLVAEGYQIGLVSVADDQSVDPDTLTARHRGVAGTVLMIKLLGAAADAGMALADLQTLATEVNHQLVTLGVALSSTEAPGQKKPAFDLGAAEIAYGIGIHGEPGYRSEPMVSSELLARELVNKLTQINDWPEKAPMAVMINGLGGLPLMDQFVFTHDAVELIRLHGFDMQFVKTGTLLTSYSMQGVSLTLLGLTEQWRHWLGKPVGGFAWGNG</sequence>
<dbReference type="InterPro" id="IPR050861">
    <property type="entry name" value="Dihydroxyacetone_Kinase"/>
</dbReference>
<keyword evidence="3" id="KW-1185">Reference proteome</keyword>
<dbReference type="RefSeq" id="WP_056993296.1">
    <property type="nucleotide sequence ID" value="NZ_JQCE01000064.1"/>
</dbReference>
<evidence type="ECO:0000259" key="1">
    <source>
        <dbReference type="PROSITE" id="PS51481"/>
    </source>
</evidence>
<dbReference type="GO" id="GO:0019563">
    <property type="term" value="P:glycerol catabolic process"/>
    <property type="evidence" value="ECO:0007669"/>
    <property type="project" value="TreeGrafter"/>
</dbReference>
<dbReference type="SUPFAM" id="SSF82549">
    <property type="entry name" value="DAK1/DegV-like"/>
    <property type="match status" value="1"/>
</dbReference>
<dbReference type="Proteomes" id="UP000050969">
    <property type="component" value="Unassembled WGS sequence"/>
</dbReference>
<organism evidence="2 3">
    <name type="scientific">Lacticaseibacillus saniviri JCM 17471 = DSM 24301</name>
    <dbReference type="NCBI Taxonomy" id="1293598"/>
    <lineage>
        <taxon>Bacteria</taxon>
        <taxon>Bacillati</taxon>
        <taxon>Bacillota</taxon>
        <taxon>Bacilli</taxon>
        <taxon>Lactobacillales</taxon>
        <taxon>Lactobacillaceae</taxon>
        <taxon>Lacticaseibacillus</taxon>
    </lineage>
</organism>
<dbReference type="GO" id="GO:0005829">
    <property type="term" value="C:cytosol"/>
    <property type="evidence" value="ECO:0007669"/>
    <property type="project" value="TreeGrafter"/>
</dbReference>
<dbReference type="FunFam" id="3.40.50.10440:FF:000001">
    <property type="entry name" value="Dihydroxyacetone kinase, DhaK subunit"/>
    <property type="match status" value="1"/>
</dbReference>
<dbReference type="AlphaFoldDB" id="A0A0R2MRZ4"/>
<protein>
    <submittedName>
        <fullName evidence="2">DhaKLM operon coactivator DhaQ</fullName>
    </submittedName>
</protein>
<dbReference type="PATRIC" id="fig|1293598.4.peg.2419"/>
<dbReference type="InterPro" id="IPR004006">
    <property type="entry name" value="DhaK_dom"/>
</dbReference>
<evidence type="ECO:0000313" key="2">
    <source>
        <dbReference type="EMBL" id="KRO15548.1"/>
    </source>
</evidence>
<dbReference type="PANTHER" id="PTHR28629:SF4">
    <property type="entry name" value="TRIOKINASE_FMN CYCLASE"/>
    <property type="match status" value="1"/>
</dbReference>
<dbReference type="PROSITE" id="PS51481">
    <property type="entry name" value="DHAK"/>
    <property type="match status" value="1"/>
</dbReference>
<dbReference type="EMBL" id="JQCE01000064">
    <property type="protein sequence ID" value="KRO15548.1"/>
    <property type="molecule type" value="Genomic_DNA"/>
</dbReference>
<dbReference type="STRING" id="1293598.IV56_GL002317"/>
<proteinExistence type="predicted"/>